<dbReference type="InterPro" id="IPR002575">
    <property type="entry name" value="Aminoglycoside_PTrfase"/>
</dbReference>
<dbReference type="Proteomes" id="UP000053989">
    <property type="component" value="Unassembled WGS sequence"/>
</dbReference>
<evidence type="ECO:0000313" key="2">
    <source>
        <dbReference type="EMBL" id="KIM65683.1"/>
    </source>
</evidence>
<dbReference type="EMBL" id="KN822021">
    <property type="protein sequence ID" value="KIM65683.1"/>
    <property type="molecule type" value="Genomic_DNA"/>
</dbReference>
<reference evidence="3" key="2">
    <citation type="submission" date="2015-01" db="EMBL/GenBank/DDBJ databases">
        <title>Evolutionary Origins and Diversification of the Mycorrhizal Mutualists.</title>
        <authorList>
            <consortium name="DOE Joint Genome Institute"/>
            <consortium name="Mycorrhizal Genomics Consortium"/>
            <person name="Kohler A."/>
            <person name="Kuo A."/>
            <person name="Nagy L.G."/>
            <person name="Floudas D."/>
            <person name="Copeland A."/>
            <person name="Barry K.W."/>
            <person name="Cichocki N."/>
            <person name="Veneault-Fourrey C."/>
            <person name="LaButti K."/>
            <person name="Lindquist E.A."/>
            <person name="Lipzen A."/>
            <person name="Lundell T."/>
            <person name="Morin E."/>
            <person name="Murat C."/>
            <person name="Riley R."/>
            <person name="Ohm R."/>
            <person name="Sun H."/>
            <person name="Tunlid A."/>
            <person name="Henrissat B."/>
            <person name="Grigoriev I.V."/>
            <person name="Hibbett D.S."/>
            <person name="Martin F."/>
        </authorList>
    </citation>
    <scope>NUCLEOTIDE SEQUENCE [LARGE SCALE GENOMIC DNA]</scope>
    <source>
        <strain evidence="3">Foug A</strain>
    </source>
</reference>
<dbReference type="HOGENOM" id="CLU_059226_1_1_1"/>
<organism evidence="2 3">
    <name type="scientific">Scleroderma citrinum Foug A</name>
    <dbReference type="NCBI Taxonomy" id="1036808"/>
    <lineage>
        <taxon>Eukaryota</taxon>
        <taxon>Fungi</taxon>
        <taxon>Dikarya</taxon>
        <taxon>Basidiomycota</taxon>
        <taxon>Agaricomycotina</taxon>
        <taxon>Agaricomycetes</taxon>
        <taxon>Agaricomycetidae</taxon>
        <taxon>Boletales</taxon>
        <taxon>Sclerodermatineae</taxon>
        <taxon>Sclerodermataceae</taxon>
        <taxon>Scleroderma</taxon>
    </lineage>
</organism>
<gene>
    <name evidence="2" type="ORF">SCLCIDRAFT_1212087</name>
</gene>
<keyword evidence="3" id="KW-1185">Reference proteome</keyword>
<evidence type="ECO:0000313" key="3">
    <source>
        <dbReference type="Proteomes" id="UP000053989"/>
    </source>
</evidence>
<accession>A0A0C2ZW36</accession>
<dbReference type="Pfam" id="PF01636">
    <property type="entry name" value="APH"/>
    <property type="match status" value="1"/>
</dbReference>
<evidence type="ECO:0000259" key="1">
    <source>
        <dbReference type="Pfam" id="PF01636"/>
    </source>
</evidence>
<dbReference type="Gene3D" id="3.90.1200.10">
    <property type="match status" value="1"/>
</dbReference>
<feature type="domain" description="Aminoglycoside phosphotransferase" evidence="1">
    <location>
        <begin position="57"/>
        <end position="313"/>
    </location>
</feature>
<dbReference type="Gene3D" id="3.30.200.20">
    <property type="entry name" value="Phosphorylase Kinase, domain 1"/>
    <property type="match status" value="1"/>
</dbReference>
<dbReference type="InParanoid" id="A0A0C2ZW36"/>
<protein>
    <recommendedName>
        <fullName evidence="1">Aminoglycoside phosphotransferase domain-containing protein</fullName>
    </recommendedName>
</protein>
<dbReference type="SUPFAM" id="SSF56112">
    <property type="entry name" value="Protein kinase-like (PK-like)"/>
    <property type="match status" value="1"/>
</dbReference>
<proteinExistence type="predicted"/>
<dbReference type="AlphaFoldDB" id="A0A0C2ZW36"/>
<sequence length="412" mass="45252">MAIDQKSELHITSDTSPSERIGQLVPMSSIASTDDMLATEAGVQTYLKNTVFASHTVNLLSAGFANRTYRIHLHVPIDGTSTFVLKYAAPFVITLSNTTRIPVSPARQRLEVEAIKLVHSIPRLDDDNIVTAPAVRFFDEEAHVLIINDTGSDTRTLKETLIDETLPGPVLEDIGAALGRFISYIHGWNERPDVDLSLFANNEVGKMVSAFATYDRLVSTLTGGDNIPHLQDPCLEVPEEKLATITKLAETRAKEICSSTTVMTHGDFWPGNVMVSLRRGADGAIEALDKLYVLDWELAKTGVPALDLGQLCAELHLIGRFHPHREESAKITIRSFLSAYKQTRSRAMDTSTARVALGHIGAHLVAWTPRVTWGGQEQTRDVVQEGVELLDLSWRGSELSLLDSIVRPLLSG</sequence>
<reference evidence="2 3" key="1">
    <citation type="submission" date="2014-04" db="EMBL/GenBank/DDBJ databases">
        <authorList>
            <consortium name="DOE Joint Genome Institute"/>
            <person name="Kuo A."/>
            <person name="Kohler A."/>
            <person name="Nagy L.G."/>
            <person name="Floudas D."/>
            <person name="Copeland A."/>
            <person name="Barry K.W."/>
            <person name="Cichocki N."/>
            <person name="Veneault-Fourrey C."/>
            <person name="LaButti K."/>
            <person name="Lindquist E.A."/>
            <person name="Lipzen A."/>
            <person name="Lundell T."/>
            <person name="Morin E."/>
            <person name="Murat C."/>
            <person name="Sun H."/>
            <person name="Tunlid A."/>
            <person name="Henrissat B."/>
            <person name="Grigoriev I.V."/>
            <person name="Hibbett D.S."/>
            <person name="Martin F."/>
            <person name="Nordberg H.P."/>
            <person name="Cantor M.N."/>
            <person name="Hua S.X."/>
        </authorList>
    </citation>
    <scope>NUCLEOTIDE SEQUENCE [LARGE SCALE GENOMIC DNA]</scope>
    <source>
        <strain evidence="2 3">Foug A</strain>
    </source>
</reference>
<dbReference type="InterPro" id="IPR011009">
    <property type="entry name" value="Kinase-like_dom_sf"/>
</dbReference>
<dbReference type="STRING" id="1036808.A0A0C2ZW36"/>
<name>A0A0C2ZW36_9AGAM</name>
<dbReference type="OrthoDB" id="25129at2759"/>